<sequence>MLFLGCRQYYYKSIRLLMSELLGMNDEYGVSNIGWQSRAIACSFYKDGSLETDESETTPGQITSEDHNESVDNSTSNTVEQAIFFSESVDEQHTKLKRKGPMLESRVSNMFACLCDALKKTPSLDGRKLSQKLWPPAGSFGNFISWSLDPPLPSRYAGSIEMPSTEIQMALIDCFFRTRNQVQQCIIPSYFYEQLKVKGLFITPLLLNAIYASSARFVNIPDCPKPDIFYHRAKRLIEDFMDVPRLSTVVAAYLLSLYEPSADVYRPGSYHCRQWSLSGMACRMAIELGLHDESDVDPSLSPVEKELRRRVLWACYDLDKLQSLGWERPWTIRRTYIRTKFPSPLPEETSEDQYHLKVFLHRIKFALLVEEELELRNMNRSTLSSLSEESASQDEICSIFTTLFNKYIDFFYSLPTDMQWTPTTPVPVEDVLQLPKPDPVVAHVHLQFNIILIELLTKIPATEANNFQLRVAAASITQLAYFLCQEPAYIIKFDFIAHALIHAIKVHMLQLDGSDISVVQLAWCLFYRCIYCLQKLNTYVVIPNCHKFLQQVIQIYGIDLSDPYLDLKYQVPKPISTTSHYGNQQGSFSNYAIDDRTRLFQYHHPSSIMQSSIWPSTKPSIPIVTEEVTVPSQLNTSRSGIYSARWQDGNNDEQQQDSSKPNVYMPQQEQEQPPQTTYSNIMDGYH</sequence>
<dbReference type="InterPro" id="IPR007219">
    <property type="entry name" value="XnlR_reg_dom"/>
</dbReference>
<dbReference type="Proteomes" id="UP000252139">
    <property type="component" value="Unassembled WGS sequence"/>
</dbReference>
<evidence type="ECO:0000256" key="4">
    <source>
        <dbReference type="ARBA" id="ARBA00023125"/>
    </source>
</evidence>
<evidence type="ECO:0000313" key="9">
    <source>
        <dbReference type="EMBL" id="RCH99745.1"/>
    </source>
</evidence>
<organism evidence="9 10">
    <name type="scientific">Rhizopus azygosporus</name>
    <name type="common">Rhizopus microsporus var. azygosporus</name>
    <dbReference type="NCBI Taxonomy" id="86630"/>
    <lineage>
        <taxon>Eukaryota</taxon>
        <taxon>Fungi</taxon>
        <taxon>Fungi incertae sedis</taxon>
        <taxon>Mucoromycota</taxon>
        <taxon>Mucoromycotina</taxon>
        <taxon>Mucoromycetes</taxon>
        <taxon>Mucorales</taxon>
        <taxon>Mucorineae</taxon>
        <taxon>Rhizopodaceae</taxon>
        <taxon>Rhizopus</taxon>
    </lineage>
</organism>
<feature type="compositionally biased region" description="Low complexity" evidence="7">
    <location>
        <begin position="666"/>
        <end position="675"/>
    </location>
</feature>
<dbReference type="AlphaFoldDB" id="A0A367KC11"/>
<dbReference type="GO" id="GO:0003677">
    <property type="term" value="F:DNA binding"/>
    <property type="evidence" value="ECO:0007669"/>
    <property type="project" value="UniProtKB-KW"/>
</dbReference>
<keyword evidence="10" id="KW-1185">Reference proteome</keyword>
<evidence type="ECO:0000256" key="3">
    <source>
        <dbReference type="ARBA" id="ARBA00023015"/>
    </source>
</evidence>
<dbReference type="Pfam" id="PF04082">
    <property type="entry name" value="Fungal_trans"/>
    <property type="match status" value="1"/>
</dbReference>
<feature type="region of interest" description="Disordered" evidence="7">
    <location>
        <begin position="643"/>
        <end position="686"/>
    </location>
</feature>
<evidence type="ECO:0000256" key="5">
    <source>
        <dbReference type="ARBA" id="ARBA00023163"/>
    </source>
</evidence>
<keyword evidence="1" id="KW-0479">Metal-binding</keyword>
<keyword evidence="3" id="KW-0805">Transcription regulation</keyword>
<evidence type="ECO:0000256" key="1">
    <source>
        <dbReference type="ARBA" id="ARBA00022723"/>
    </source>
</evidence>
<protein>
    <recommendedName>
        <fullName evidence="8">Xylanolytic transcriptional activator regulatory domain-containing protein</fullName>
    </recommendedName>
</protein>
<keyword evidence="2" id="KW-0862">Zinc</keyword>
<evidence type="ECO:0000256" key="2">
    <source>
        <dbReference type="ARBA" id="ARBA00022833"/>
    </source>
</evidence>
<accession>A0A367KC11</accession>
<evidence type="ECO:0000256" key="6">
    <source>
        <dbReference type="ARBA" id="ARBA00023242"/>
    </source>
</evidence>
<dbReference type="EMBL" id="PJQL01000103">
    <property type="protein sequence ID" value="RCH99745.1"/>
    <property type="molecule type" value="Genomic_DNA"/>
</dbReference>
<dbReference type="PANTHER" id="PTHR31313">
    <property type="entry name" value="TY1 ENHANCER ACTIVATOR"/>
    <property type="match status" value="1"/>
</dbReference>
<feature type="domain" description="Xylanolytic transcriptional activator regulatory" evidence="8">
    <location>
        <begin position="274"/>
        <end position="348"/>
    </location>
</feature>
<evidence type="ECO:0000259" key="8">
    <source>
        <dbReference type="SMART" id="SM00906"/>
    </source>
</evidence>
<reference evidence="9 10" key="1">
    <citation type="journal article" date="2018" name="G3 (Bethesda)">
        <title>Phylogenetic and Phylogenomic Definition of Rhizopus Species.</title>
        <authorList>
            <person name="Gryganskyi A.P."/>
            <person name="Golan J."/>
            <person name="Dolatabadi S."/>
            <person name="Mondo S."/>
            <person name="Robb S."/>
            <person name="Idnurm A."/>
            <person name="Muszewska A."/>
            <person name="Steczkiewicz K."/>
            <person name="Masonjones S."/>
            <person name="Liao H.L."/>
            <person name="Gajdeczka M.T."/>
            <person name="Anike F."/>
            <person name="Vuek A."/>
            <person name="Anishchenko I.M."/>
            <person name="Voigt K."/>
            <person name="de Hoog G.S."/>
            <person name="Smith M.E."/>
            <person name="Heitman J."/>
            <person name="Vilgalys R."/>
            <person name="Stajich J.E."/>
        </authorList>
    </citation>
    <scope>NUCLEOTIDE SEQUENCE [LARGE SCALE GENOMIC DNA]</scope>
    <source>
        <strain evidence="9 10">CBS 357.93</strain>
    </source>
</reference>
<dbReference type="GO" id="GO:0006351">
    <property type="term" value="P:DNA-templated transcription"/>
    <property type="evidence" value="ECO:0007669"/>
    <property type="project" value="InterPro"/>
</dbReference>
<dbReference type="InterPro" id="IPR051615">
    <property type="entry name" value="Transcr_Regulatory_Elem"/>
</dbReference>
<name>A0A367KC11_RHIAZ</name>
<feature type="region of interest" description="Disordered" evidence="7">
    <location>
        <begin position="51"/>
        <end position="75"/>
    </location>
</feature>
<dbReference type="GO" id="GO:0008270">
    <property type="term" value="F:zinc ion binding"/>
    <property type="evidence" value="ECO:0007669"/>
    <property type="project" value="InterPro"/>
</dbReference>
<dbReference type="SMART" id="SM00906">
    <property type="entry name" value="Fungal_trans"/>
    <property type="match status" value="1"/>
</dbReference>
<dbReference type="PANTHER" id="PTHR31313:SF81">
    <property type="entry name" value="TY1 ENHANCER ACTIVATOR"/>
    <property type="match status" value="1"/>
</dbReference>
<evidence type="ECO:0000313" key="10">
    <source>
        <dbReference type="Proteomes" id="UP000252139"/>
    </source>
</evidence>
<proteinExistence type="predicted"/>
<keyword evidence="6" id="KW-0539">Nucleus</keyword>
<dbReference type="OrthoDB" id="2406834at2759"/>
<dbReference type="CDD" id="cd12148">
    <property type="entry name" value="fungal_TF_MHR"/>
    <property type="match status" value="1"/>
</dbReference>
<comment type="caution">
    <text evidence="9">The sequence shown here is derived from an EMBL/GenBank/DDBJ whole genome shotgun (WGS) entry which is preliminary data.</text>
</comment>
<gene>
    <name evidence="9" type="ORF">CU097_015504</name>
</gene>
<keyword evidence="5" id="KW-0804">Transcription</keyword>
<keyword evidence="4" id="KW-0238">DNA-binding</keyword>
<evidence type="ECO:0000256" key="7">
    <source>
        <dbReference type="SAM" id="MobiDB-lite"/>
    </source>
</evidence>